<feature type="compositionally biased region" description="Basic and acidic residues" evidence="6">
    <location>
        <begin position="204"/>
        <end position="228"/>
    </location>
</feature>
<feature type="compositionally biased region" description="Basic and acidic residues" evidence="6">
    <location>
        <begin position="248"/>
        <end position="277"/>
    </location>
</feature>
<evidence type="ECO:0000259" key="7">
    <source>
        <dbReference type="Pfam" id="PF06886"/>
    </source>
</evidence>
<feature type="compositionally biased region" description="Polar residues" evidence="6">
    <location>
        <begin position="409"/>
        <end position="418"/>
    </location>
</feature>
<protein>
    <recommendedName>
        <fullName evidence="7">TPX2 C-terminal domain-containing protein</fullName>
    </recommendedName>
</protein>
<dbReference type="GO" id="GO:0005874">
    <property type="term" value="C:microtubule"/>
    <property type="evidence" value="ECO:0007669"/>
    <property type="project" value="UniProtKB-KW"/>
</dbReference>
<dbReference type="AlphaFoldDB" id="A0AAP0IHZ7"/>
<feature type="region of interest" description="Disordered" evidence="6">
    <location>
        <begin position="396"/>
        <end position="438"/>
    </location>
</feature>
<organism evidence="8 9">
    <name type="scientific">Stephania yunnanensis</name>
    <dbReference type="NCBI Taxonomy" id="152371"/>
    <lineage>
        <taxon>Eukaryota</taxon>
        <taxon>Viridiplantae</taxon>
        <taxon>Streptophyta</taxon>
        <taxon>Embryophyta</taxon>
        <taxon>Tracheophyta</taxon>
        <taxon>Spermatophyta</taxon>
        <taxon>Magnoliopsida</taxon>
        <taxon>Ranunculales</taxon>
        <taxon>Menispermaceae</taxon>
        <taxon>Menispermoideae</taxon>
        <taxon>Cissampelideae</taxon>
        <taxon>Stephania</taxon>
    </lineage>
</organism>
<dbReference type="Proteomes" id="UP001420932">
    <property type="component" value="Unassembled WGS sequence"/>
</dbReference>
<evidence type="ECO:0000256" key="3">
    <source>
        <dbReference type="ARBA" id="ARBA00022490"/>
    </source>
</evidence>
<dbReference type="EMBL" id="JBBNAF010000009">
    <property type="protein sequence ID" value="KAK9115368.1"/>
    <property type="molecule type" value="Genomic_DNA"/>
</dbReference>
<dbReference type="PANTHER" id="PTHR47067">
    <property type="entry name" value="TPX2 (TARGETING PROTEIN FOR XKLP2) PROTEIN FAMILY-RELATED"/>
    <property type="match status" value="1"/>
</dbReference>
<gene>
    <name evidence="8" type="ORF">Syun_022165</name>
</gene>
<dbReference type="Pfam" id="PF06886">
    <property type="entry name" value="TPX2"/>
    <property type="match status" value="1"/>
</dbReference>
<evidence type="ECO:0000256" key="1">
    <source>
        <dbReference type="ARBA" id="ARBA00004245"/>
    </source>
</evidence>
<feature type="region of interest" description="Disordered" evidence="6">
    <location>
        <begin position="188"/>
        <end position="358"/>
    </location>
</feature>
<comment type="caution">
    <text evidence="8">The sequence shown here is derived from an EMBL/GenBank/DDBJ whole genome shotgun (WGS) entry which is preliminary data.</text>
</comment>
<keyword evidence="9" id="KW-1185">Reference proteome</keyword>
<evidence type="ECO:0000256" key="5">
    <source>
        <dbReference type="ARBA" id="ARBA00023212"/>
    </source>
</evidence>
<proteinExistence type="inferred from homology"/>
<feature type="domain" description="TPX2 C-terminal" evidence="7">
    <location>
        <begin position="362"/>
        <end position="402"/>
    </location>
</feature>
<evidence type="ECO:0000256" key="4">
    <source>
        <dbReference type="ARBA" id="ARBA00022701"/>
    </source>
</evidence>
<evidence type="ECO:0000313" key="9">
    <source>
        <dbReference type="Proteomes" id="UP001420932"/>
    </source>
</evidence>
<feature type="compositionally biased region" description="Polar residues" evidence="6">
    <location>
        <begin position="337"/>
        <end position="352"/>
    </location>
</feature>
<reference evidence="8 9" key="1">
    <citation type="submission" date="2024-01" db="EMBL/GenBank/DDBJ databases">
        <title>Genome assemblies of Stephania.</title>
        <authorList>
            <person name="Yang L."/>
        </authorList>
    </citation>
    <scope>NUCLEOTIDE SEQUENCE [LARGE SCALE GENOMIC DNA]</scope>
    <source>
        <strain evidence="8">YNDBR</strain>
        <tissue evidence="8">Leaf</tissue>
    </source>
</reference>
<keyword evidence="4" id="KW-0493">Microtubule</keyword>
<keyword evidence="3" id="KW-0963">Cytoplasm</keyword>
<comment type="subcellular location">
    <subcellularLocation>
        <location evidence="1">Cytoplasm</location>
        <location evidence="1">Cytoskeleton</location>
    </subcellularLocation>
</comment>
<evidence type="ECO:0000313" key="8">
    <source>
        <dbReference type="EMBL" id="KAK9115368.1"/>
    </source>
</evidence>
<name>A0AAP0IHZ7_9MAGN</name>
<evidence type="ECO:0000256" key="6">
    <source>
        <dbReference type="SAM" id="MobiDB-lite"/>
    </source>
</evidence>
<feature type="compositionally biased region" description="Basic and acidic residues" evidence="6">
    <location>
        <begin position="293"/>
        <end position="317"/>
    </location>
</feature>
<evidence type="ECO:0000256" key="2">
    <source>
        <dbReference type="ARBA" id="ARBA00005885"/>
    </source>
</evidence>
<dbReference type="PANTHER" id="PTHR47067:SF6">
    <property type="entry name" value="PROTEIN WVD2-LIKE 7"/>
    <property type="match status" value="1"/>
</dbReference>
<dbReference type="InterPro" id="IPR044216">
    <property type="entry name" value="WDL7"/>
</dbReference>
<accession>A0AAP0IHZ7</accession>
<sequence length="473" mass="52795">MMAGEIEEPFSVQMASLHSSSISFGRFEPESLSWERRSSFSHNRYLEEVEKYSTPGSVTEKKAYFEAHFKKKALLRRSLEFQNEMTDQTTSNDMLDDMSYTDGYGCPPSDDQTKNSSDYHGECQVLSYHRESEEEIISPDFHVEPSFIDEVGEADGGSLCSEHIGAHQSLLVHDRVVLNKDNVTDEADNVTSVESADPSPKFQDVQKEHTLSMKKAKEPSSKGLEKGQLKAPKPKVRSQATGLVQRKFSSEITKDSAKNSKKGEREGVRKSKPEKQIRPKVPLNATSPSGAVKSEDPKKLKLKSSQENKSEKDERTKRVSTSSAPQRPAADKIVPRTCQSTNRAMRNAVSNKSEAKTSGAVFSFKSDERAEKRKEFFTKLEEKMHAKEAEINQIQSKTQVASAHAKPNNARNKSTSPGSRPIRSSVFRKPGSQLESSATECANTTSSFAGEINKFSFGNAFRTQWLRSKCINQ</sequence>
<keyword evidence="5" id="KW-0206">Cytoskeleton</keyword>
<dbReference type="InterPro" id="IPR027329">
    <property type="entry name" value="TPX2_C"/>
</dbReference>
<comment type="similarity">
    <text evidence="2">Belongs to the TPX2 family.</text>
</comment>